<evidence type="ECO:0000256" key="1">
    <source>
        <dbReference type="ARBA" id="ARBA00022679"/>
    </source>
</evidence>
<protein>
    <submittedName>
        <fullName evidence="2">CoA transferase</fullName>
    </submittedName>
</protein>
<dbReference type="Gene3D" id="3.30.1540.10">
    <property type="entry name" value="formyl-coa transferase, domain 3"/>
    <property type="match status" value="1"/>
</dbReference>
<dbReference type="Gene3D" id="3.40.50.10540">
    <property type="entry name" value="Crotonobetainyl-coa:carnitine coa-transferase, domain 1"/>
    <property type="match status" value="1"/>
</dbReference>
<dbReference type="InterPro" id="IPR050509">
    <property type="entry name" value="CoA-transferase_III"/>
</dbReference>
<gene>
    <name evidence="2" type="ORF">EYW47_20485</name>
</gene>
<dbReference type="InterPro" id="IPR003673">
    <property type="entry name" value="CoA-Trfase_fam_III"/>
</dbReference>
<dbReference type="SUPFAM" id="SSF89796">
    <property type="entry name" value="CoA-transferase family III (CaiB/BaiF)"/>
    <property type="match status" value="1"/>
</dbReference>
<dbReference type="InterPro" id="IPR023606">
    <property type="entry name" value="CoA-Trfase_III_dom_1_sf"/>
</dbReference>
<dbReference type="AlphaFoldDB" id="A0A4R5M6S0"/>
<keyword evidence="1 2" id="KW-0808">Transferase</keyword>
<dbReference type="Proteomes" id="UP000295722">
    <property type="component" value="Unassembled WGS sequence"/>
</dbReference>
<evidence type="ECO:0000313" key="2">
    <source>
        <dbReference type="EMBL" id="TDG21745.1"/>
    </source>
</evidence>
<organism evidence="2 3">
    <name type="scientific">Paraburkholderia silviterrae</name>
    <dbReference type="NCBI Taxonomy" id="2528715"/>
    <lineage>
        <taxon>Bacteria</taxon>
        <taxon>Pseudomonadati</taxon>
        <taxon>Pseudomonadota</taxon>
        <taxon>Betaproteobacteria</taxon>
        <taxon>Burkholderiales</taxon>
        <taxon>Burkholderiaceae</taxon>
        <taxon>Paraburkholderia</taxon>
    </lineage>
</organism>
<accession>A0A4R5M6S0</accession>
<comment type="caution">
    <text evidence="2">The sequence shown here is derived from an EMBL/GenBank/DDBJ whole genome shotgun (WGS) entry which is preliminary data.</text>
</comment>
<dbReference type="Pfam" id="PF02515">
    <property type="entry name" value="CoA_transf_3"/>
    <property type="match status" value="1"/>
</dbReference>
<dbReference type="PANTHER" id="PTHR48228">
    <property type="entry name" value="SUCCINYL-COA--D-CITRAMALATE COA-TRANSFERASE"/>
    <property type="match status" value="1"/>
</dbReference>
<proteinExistence type="predicted"/>
<dbReference type="PANTHER" id="PTHR48228:SF6">
    <property type="entry name" value="L-CARNITINE COA-TRANSFERASE"/>
    <property type="match status" value="1"/>
</dbReference>
<dbReference type="GO" id="GO:0016740">
    <property type="term" value="F:transferase activity"/>
    <property type="evidence" value="ECO:0007669"/>
    <property type="project" value="UniProtKB-KW"/>
</dbReference>
<reference evidence="2 3" key="1">
    <citation type="submission" date="2019-03" db="EMBL/GenBank/DDBJ databases">
        <title>Paraburkholderia sp. 4M-K11, isolated from subtropical forest soil.</title>
        <authorList>
            <person name="Gao Z.-H."/>
            <person name="Qiu L.-H."/>
        </authorList>
    </citation>
    <scope>NUCLEOTIDE SEQUENCE [LARGE SCALE GENOMIC DNA]</scope>
    <source>
        <strain evidence="2 3">4M-K11</strain>
    </source>
</reference>
<name>A0A4R5M6S0_9BURK</name>
<dbReference type="OrthoDB" id="9806585at2"/>
<dbReference type="InterPro" id="IPR044855">
    <property type="entry name" value="CoA-Trfase_III_dom3_sf"/>
</dbReference>
<sequence length="404" mass="44290">MNAFEQLRKNGALAGVKVLSLSHVIAGPMAASMLGDFGADVVHIEQPGKGDPAREMGDDKDGVYLWWKVAGRNKRSLTLDLKSDKGREIASRLAQWADVVITNMRPSALERLDLSWEALHKLNPKLVYLQITGYGRDGPRASDPGFGKAGEAQSGVVYVTGFPDGPPIHTGFSHADAVTGLMGAYGILLALYRRNTDPSFDGELIDLALYESLFRLIEWQVIGYDQMERVYERSGNRPPMAPAAVVNTYQSADGDWITVTSGTTASVSKIVRLLGLPASEYSTARQQSDAAKFLDASLRAWVRARNTDDALSELTGGDVVGSRIYNVKDMLNDEVFKWRRSIVSIVDDELGPVRMQGVIPQLKNHGGEIWRTGAELGADNDLILREWLGMTDDDIAALREEKVI</sequence>
<evidence type="ECO:0000313" key="3">
    <source>
        <dbReference type="Proteomes" id="UP000295722"/>
    </source>
</evidence>
<keyword evidence="3" id="KW-1185">Reference proteome</keyword>
<dbReference type="RefSeq" id="WP_133196662.1">
    <property type="nucleotide sequence ID" value="NZ_JBHUCW010000038.1"/>
</dbReference>
<dbReference type="EMBL" id="SMRP01000010">
    <property type="protein sequence ID" value="TDG21745.1"/>
    <property type="molecule type" value="Genomic_DNA"/>
</dbReference>